<dbReference type="Pfam" id="PF01575">
    <property type="entry name" value="MaoC_dehydratas"/>
    <property type="match status" value="1"/>
</dbReference>
<feature type="domain" description="Peroxisomal multifunctional enzyme type 2-like N-terminal" evidence="4">
    <location>
        <begin position="2"/>
        <end position="120"/>
    </location>
</feature>
<evidence type="ECO:0000313" key="5">
    <source>
        <dbReference type="EMBL" id="CAF2842729.1"/>
    </source>
</evidence>
<gene>
    <name evidence="5" type="ORF">LSAA_4693</name>
</gene>
<dbReference type="InterPro" id="IPR054357">
    <property type="entry name" value="MFE-2_N"/>
</dbReference>
<reference evidence="5" key="1">
    <citation type="submission" date="2021-02" db="EMBL/GenBank/DDBJ databases">
        <authorList>
            <person name="Bekaert M."/>
        </authorList>
    </citation>
    <scope>NUCLEOTIDE SEQUENCE</scope>
    <source>
        <strain evidence="5">IoA-00</strain>
    </source>
</reference>
<keyword evidence="6" id="KW-1185">Reference proteome</keyword>
<evidence type="ECO:0000313" key="6">
    <source>
        <dbReference type="Proteomes" id="UP000675881"/>
    </source>
</evidence>
<feature type="compositionally biased region" description="Basic and acidic residues" evidence="1">
    <location>
        <begin position="478"/>
        <end position="489"/>
    </location>
</feature>
<dbReference type="EMBL" id="HG994593">
    <property type="protein sequence ID" value="CAF2842729.1"/>
    <property type="molecule type" value="Genomic_DNA"/>
</dbReference>
<keyword evidence="2" id="KW-1133">Transmembrane helix</keyword>
<feature type="transmembrane region" description="Helical" evidence="2">
    <location>
        <begin position="380"/>
        <end position="401"/>
    </location>
</feature>
<dbReference type="InterPro" id="IPR002539">
    <property type="entry name" value="MaoC-like_dom"/>
</dbReference>
<evidence type="ECO:0000259" key="3">
    <source>
        <dbReference type="Pfam" id="PF01575"/>
    </source>
</evidence>
<keyword evidence="5" id="KW-0456">Lyase</keyword>
<accession>A0A7R8CPU4</accession>
<dbReference type="GO" id="GO:0044594">
    <property type="term" value="F:17-beta-hydroxysteroid dehydrogenase (NAD+) activity"/>
    <property type="evidence" value="ECO:0007669"/>
    <property type="project" value="TreeGrafter"/>
</dbReference>
<dbReference type="Pfam" id="PF22622">
    <property type="entry name" value="MFE-2_hydrat-2_N"/>
    <property type="match status" value="1"/>
</dbReference>
<sequence length="500" mass="56387">MGIGVSLVQENGLMFLYEDHPKFSIHPGFAVIPTMECLNEVIYGHVPNLHIEINNVLHGEQYTEILSSIPQSGTLESQFKIIDILDKGKTGAIILIHVDTFCKYSGKHLIKNQFSLLVLGKGGFGGSRKSPFSIEVLTKPENIEPDHVVDFKTSFDQAALYRLNGDRNPLHIDPSQSALIGFNTPILHGLCTQGIVLTGVMNTFGNGKSESISSIKARFSKPVIPGQTIRTKILIYDSSYACKFEGLIASCHKNVGGIPLQISARINHCHSPLDISFLIKSPRHYRLGDRNEPLYWEHTYVTTNHEESREIPGFDKRIFFCLHAEEKKEDIFKGPTIELVAYFRMDEEKSESIDLIRDNVTIFNSDECLYAGEDNHITKIAITMSVIVIILFLSCVSACVFHKHRKLKQQRMKDEDRQNLVKNMVPQSKSRFKSKKIKRSASSGTENIKYVVPKDKSTDELHELQIYVSTTTGLEKIDFSSRPGKKMESDVVQEENEEKA</sequence>
<dbReference type="SUPFAM" id="SSF54637">
    <property type="entry name" value="Thioesterase/thiol ester dehydrase-isomerase"/>
    <property type="match status" value="2"/>
</dbReference>
<proteinExistence type="predicted"/>
<keyword evidence="2" id="KW-0472">Membrane</keyword>
<dbReference type="Gene3D" id="3.10.129.10">
    <property type="entry name" value="Hotdog Thioesterase"/>
    <property type="match status" value="1"/>
</dbReference>
<dbReference type="Proteomes" id="UP000675881">
    <property type="component" value="Chromosome 14"/>
</dbReference>
<keyword evidence="5" id="KW-0560">Oxidoreductase</keyword>
<evidence type="ECO:0000256" key="2">
    <source>
        <dbReference type="SAM" id="Phobius"/>
    </source>
</evidence>
<feature type="region of interest" description="Disordered" evidence="1">
    <location>
        <begin position="478"/>
        <end position="500"/>
    </location>
</feature>
<dbReference type="PANTHER" id="PTHR13078">
    <property type="entry name" value="PEROXISOMAL MULTIFUNCTIONAL ENZYME TYPE 2-RELATED"/>
    <property type="match status" value="1"/>
</dbReference>
<dbReference type="GO" id="GO:0018812">
    <property type="term" value="F:3-hydroxyacyl-CoA dehydratase activity"/>
    <property type="evidence" value="ECO:0007669"/>
    <property type="project" value="UniProtKB-EC"/>
</dbReference>
<dbReference type="InterPro" id="IPR029069">
    <property type="entry name" value="HotDog_dom_sf"/>
</dbReference>
<feature type="compositionally biased region" description="Acidic residues" evidence="1">
    <location>
        <begin position="491"/>
        <end position="500"/>
    </location>
</feature>
<protein>
    <submittedName>
        <fullName evidence="5">HSD17B4</fullName>
        <ecNumber evidence="5">1.1.1.-</ecNumber>
        <ecNumber evidence="5">4.2.1.107</ecNumber>
        <ecNumber evidence="5">4.2.1.119</ecNumber>
    </submittedName>
</protein>
<evidence type="ECO:0000259" key="4">
    <source>
        <dbReference type="Pfam" id="PF22622"/>
    </source>
</evidence>
<dbReference type="GO" id="GO:0006635">
    <property type="term" value="P:fatty acid beta-oxidation"/>
    <property type="evidence" value="ECO:0007669"/>
    <property type="project" value="TreeGrafter"/>
</dbReference>
<name>A0A7R8CPU4_LEPSM</name>
<keyword evidence="2" id="KW-0812">Transmembrane</keyword>
<dbReference type="GO" id="GO:0005777">
    <property type="term" value="C:peroxisome"/>
    <property type="evidence" value="ECO:0007669"/>
    <property type="project" value="TreeGrafter"/>
</dbReference>
<evidence type="ECO:0000256" key="1">
    <source>
        <dbReference type="SAM" id="MobiDB-lite"/>
    </source>
</evidence>
<dbReference type="GO" id="GO:0033989">
    <property type="term" value="F:3alpha,7alpha,12alpha-trihydroxy-5beta-cholest-24-enoyl-CoA hydratase activity"/>
    <property type="evidence" value="ECO:0007669"/>
    <property type="project" value="UniProtKB-EC"/>
</dbReference>
<dbReference type="EC" id="4.2.1.119" evidence="5"/>
<dbReference type="OrthoDB" id="3592703at2759"/>
<dbReference type="EC" id="4.2.1.107" evidence="5"/>
<feature type="domain" description="MaoC-like" evidence="3">
    <location>
        <begin position="144"/>
        <end position="235"/>
    </location>
</feature>
<dbReference type="GO" id="GO:0003857">
    <property type="term" value="F:(3S)-3-hydroxyacyl-CoA dehydrogenase (NAD+) activity"/>
    <property type="evidence" value="ECO:0007669"/>
    <property type="project" value="TreeGrafter"/>
</dbReference>
<dbReference type="AlphaFoldDB" id="A0A7R8CPU4"/>
<dbReference type="PANTHER" id="PTHR13078:SF56">
    <property type="entry name" value="PEROXISOMAL MULTIFUNCTIONAL ENZYME TYPE 2"/>
    <property type="match status" value="1"/>
</dbReference>
<dbReference type="EC" id="1.1.1.-" evidence="5"/>
<organism evidence="5 6">
    <name type="scientific">Lepeophtheirus salmonis</name>
    <name type="common">Salmon louse</name>
    <name type="synonym">Caligus salmonis</name>
    <dbReference type="NCBI Taxonomy" id="72036"/>
    <lineage>
        <taxon>Eukaryota</taxon>
        <taxon>Metazoa</taxon>
        <taxon>Ecdysozoa</taxon>
        <taxon>Arthropoda</taxon>
        <taxon>Crustacea</taxon>
        <taxon>Multicrustacea</taxon>
        <taxon>Hexanauplia</taxon>
        <taxon>Copepoda</taxon>
        <taxon>Siphonostomatoida</taxon>
        <taxon>Caligidae</taxon>
        <taxon>Lepeophtheirus</taxon>
    </lineage>
</organism>